<keyword evidence="2" id="KW-0677">Repeat</keyword>
<reference evidence="6" key="2">
    <citation type="journal article" date="2022" name="Elife">
        <title>Obligate sexual reproduction of a homothallic fungus closely related to the Cryptococcus pathogenic species complex.</title>
        <authorList>
            <person name="Passer A.R."/>
            <person name="Clancey S.A."/>
            <person name="Shea T."/>
            <person name="David-Palma M."/>
            <person name="Averette A.F."/>
            <person name="Boekhout T."/>
            <person name="Porcel B.M."/>
            <person name="Nowrousian M."/>
            <person name="Cuomo C.A."/>
            <person name="Sun S."/>
            <person name="Heitman J."/>
            <person name="Coelho M.A."/>
        </authorList>
    </citation>
    <scope>NUCLEOTIDE SEQUENCE</scope>
    <source>
        <strain evidence="6">CBS 7841</strain>
    </source>
</reference>
<dbReference type="GO" id="GO:0000472">
    <property type="term" value="P:endonucleolytic cleavage to generate mature 5'-end of SSU-rRNA from (SSU-rRNA, 5.8S rRNA, LSU-rRNA)"/>
    <property type="evidence" value="ECO:0007669"/>
    <property type="project" value="TreeGrafter"/>
</dbReference>
<dbReference type="GO" id="GO:0000056">
    <property type="term" value="P:ribosomal small subunit export from nucleus"/>
    <property type="evidence" value="ECO:0007669"/>
    <property type="project" value="TreeGrafter"/>
</dbReference>
<dbReference type="PANTHER" id="PTHR13102:SF0">
    <property type="entry name" value="NUCLEOLAR PROTEIN 9"/>
    <property type="match status" value="1"/>
</dbReference>
<feature type="region of interest" description="Disordered" evidence="5">
    <location>
        <begin position="1"/>
        <end position="40"/>
    </location>
</feature>
<sequence>MPKEQARKRGKRKAKVQEEGNDQPTSHVIEPEPSTSAGIHPARAAMLAGRPIPVEPVPEAQEWNEDMGGLQEEGQADWTRGPRTESEFPFGVLDPDVKAYFKNIEEQIKDWEGVSSEGEEREDRQIFLSSILSELRGHELSASTDPETSIVLERLLPSLSDWGRRVIGDSFGDKWEQLLKHRFGSHVVQTWMTLAADTLDREARDIWPPQQAKQDPKVGQLPTMTSLFSLLLSNLLPCLPQLISSPHASPPIRLLMLVLTPKRTLPALGEGRDDTGLIRSKRSGKWRKGQGVKGKSILGEDESINNSKASKRKLPSQLENSRREIRNILMKNIDKEEWKAMGVDAVGSAIVQLLLEFEVNENDAEREESLFDIITEGLVSKLASRNENKLEAKPYVSSLLSFQTGTRLFESLLHLAPSSTFIALWETYFEGKLGKLAGHPYANFVVAKGVARLDKEKVVKLIEEVKGNSGGRGLIKAARTSVIQALVDRSLIIKEFQSDVLQLISSCLELPAHLTSVLVPCLMTLRTYPIYRLLLTGAPLPTEDPLLESSDNIDVTAEAETAAAARLAAWQNRRQVKHKDDLTPNIQGCLILQGMVGMENINEAVLDSLTSLPTETLLAYAKSPIASRFLDRVFIESTVPLKYRKKLMLVFMKSYKELVQDKLGSRVVDTIWEKADGYMKEKIARSLVPYVTELGGSQYGKYFLRRADIVLLDRRPEEWREKILSVKHHFAHQKTASIAPPSKPTAILKEQNQVENDMKRKKEKRDEIDELFEGVEKKRKIKA</sequence>
<feature type="compositionally biased region" description="Basic residues" evidence="5">
    <location>
        <begin position="280"/>
        <end position="290"/>
    </location>
</feature>
<proteinExistence type="predicted"/>
<reference evidence="6" key="3">
    <citation type="submission" date="2024-01" db="EMBL/GenBank/DDBJ databases">
        <authorList>
            <person name="Coelho M.A."/>
            <person name="David-Palma M."/>
            <person name="Shea T."/>
            <person name="Sun S."/>
            <person name="Cuomo C.A."/>
            <person name="Heitman J."/>
        </authorList>
    </citation>
    <scope>NUCLEOTIDE SEQUENCE</scope>
    <source>
        <strain evidence="6">CBS 7841</strain>
    </source>
</reference>
<name>A0AAJ8LXD3_9TREE</name>
<evidence type="ECO:0000256" key="2">
    <source>
        <dbReference type="ARBA" id="ARBA00022737"/>
    </source>
</evidence>
<dbReference type="InterPro" id="IPR001313">
    <property type="entry name" value="Pumilio_RNA-bd_rpt"/>
</dbReference>
<dbReference type="Proteomes" id="UP000094043">
    <property type="component" value="Chromosome 1"/>
</dbReference>
<dbReference type="PANTHER" id="PTHR13102">
    <property type="entry name" value="NUCLEOLAR PROTEIN 9"/>
    <property type="match status" value="1"/>
</dbReference>
<feature type="region of interest" description="Disordered" evidence="5">
    <location>
        <begin position="739"/>
        <end position="765"/>
    </location>
</feature>
<evidence type="ECO:0000313" key="7">
    <source>
        <dbReference type="Proteomes" id="UP000094043"/>
    </source>
</evidence>
<dbReference type="Gene3D" id="1.25.10.10">
    <property type="entry name" value="Leucine-rich Repeat Variant"/>
    <property type="match status" value="3"/>
</dbReference>
<feature type="region of interest" description="Disordered" evidence="5">
    <location>
        <begin position="280"/>
        <end position="318"/>
    </location>
</feature>
<dbReference type="InterPro" id="IPR040000">
    <property type="entry name" value="NOP9"/>
</dbReference>
<dbReference type="GO" id="GO:0005730">
    <property type="term" value="C:nucleolus"/>
    <property type="evidence" value="ECO:0007669"/>
    <property type="project" value="TreeGrafter"/>
</dbReference>
<protein>
    <recommendedName>
        <fullName evidence="1">Nucleolar protein 9</fullName>
    </recommendedName>
    <alternativeName>
        <fullName evidence="3 4">Pumilio domain-containing protein NOP9</fullName>
    </alternativeName>
</protein>
<dbReference type="GO" id="GO:0030686">
    <property type="term" value="C:90S preribosome"/>
    <property type="evidence" value="ECO:0007669"/>
    <property type="project" value="TreeGrafter"/>
</dbReference>
<gene>
    <name evidence="6" type="ORF">L203_100525</name>
</gene>
<dbReference type="KEGG" id="cdep:91084741"/>
<dbReference type="GeneID" id="91084741"/>
<dbReference type="AlphaFoldDB" id="A0AAJ8LXD3"/>
<dbReference type="GO" id="GO:0000480">
    <property type="term" value="P:endonucleolytic cleavage in 5'-ETS of tricistronic rRNA transcript (SSU-rRNA, 5.8S rRNA, LSU-rRNA)"/>
    <property type="evidence" value="ECO:0007669"/>
    <property type="project" value="TreeGrafter"/>
</dbReference>
<keyword evidence="7" id="KW-1185">Reference proteome</keyword>
<evidence type="ECO:0000256" key="4">
    <source>
        <dbReference type="ARBA" id="ARBA00031929"/>
    </source>
</evidence>
<evidence type="ECO:0000313" key="6">
    <source>
        <dbReference type="EMBL" id="WVN85380.1"/>
    </source>
</evidence>
<dbReference type="Pfam" id="PF22493">
    <property type="entry name" value="PUF_NOP9"/>
    <property type="match status" value="1"/>
</dbReference>
<dbReference type="RefSeq" id="XP_066066081.1">
    <property type="nucleotide sequence ID" value="XM_066209984.1"/>
</dbReference>
<dbReference type="InterPro" id="IPR011989">
    <property type="entry name" value="ARM-like"/>
</dbReference>
<dbReference type="SMART" id="SM00025">
    <property type="entry name" value="Pumilio"/>
    <property type="match status" value="4"/>
</dbReference>
<reference evidence="6" key="1">
    <citation type="submission" date="2016-06" db="EMBL/GenBank/DDBJ databases">
        <authorList>
            <person name="Cuomo C."/>
            <person name="Litvintseva A."/>
            <person name="Heitman J."/>
            <person name="Chen Y."/>
            <person name="Sun S."/>
            <person name="Springer D."/>
            <person name="Dromer F."/>
            <person name="Young S."/>
            <person name="Zeng Q."/>
            <person name="Chapman S."/>
            <person name="Gujja S."/>
            <person name="Saif S."/>
            <person name="Birren B."/>
        </authorList>
    </citation>
    <scope>NUCLEOTIDE SEQUENCE</scope>
    <source>
        <strain evidence="6">CBS 7841</strain>
    </source>
</reference>
<dbReference type="InterPro" id="IPR016024">
    <property type="entry name" value="ARM-type_fold"/>
</dbReference>
<dbReference type="EMBL" id="CP143784">
    <property type="protein sequence ID" value="WVN85380.1"/>
    <property type="molecule type" value="Genomic_DNA"/>
</dbReference>
<feature type="compositionally biased region" description="Basic and acidic residues" evidence="5">
    <location>
        <begin position="756"/>
        <end position="765"/>
    </location>
</feature>
<dbReference type="GO" id="GO:0003723">
    <property type="term" value="F:RNA binding"/>
    <property type="evidence" value="ECO:0007669"/>
    <property type="project" value="InterPro"/>
</dbReference>
<evidence type="ECO:0000256" key="3">
    <source>
        <dbReference type="ARBA" id="ARBA00030932"/>
    </source>
</evidence>
<dbReference type="GO" id="GO:0030688">
    <property type="term" value="C:preribosome, small subunit precursor"/>
    <property type="evidence" value="ECO:0007669"/>
    <property type="project" value="TreeGrafter"/>
</dbReference>
<dbReference type="GO" id="GO:0000447">
    <property type="term" value="P:endonucleolytic cleavage in ITS1 to separate SSU-rRNA from 5.8S rRNA and LSU-rRNA from tricistronic rRNA transcript (SSU-rRNA, 5.8S rRNA, LSU-rRNA)"/>
    <property type="evidence" value="ECO:0007669"/>
    <property type="project" value="TreeGrafter"/>
</dbReference>
<organism evidence="6 7">
    <name type="scientific">Cryptococcus depauperatus CBS 7841</name>
    <dbReference type="NCBI Taxonomy" id="1295531"/>
    <lineage>
        <taxon>Eukaryota</taxon>
        <taxon>Fungi</taxon>
        <taxon>Dikarya</taxon>
        <taxon>Basidiomycota</taxon>
        <taxon>Agaricomycotina</taxon>
        <taxon>Tremellomycetes</taxon>
        <taxon>Tremellales</taxon>
        <taxon>Cryptococcaceae</taxon>
        <taxon>Cryptococcus</taxon>
    </lineage>
</organism>
<evidence type="ECO:0000256" key="1">
    <source>
        <dbReference type="ARBA" id="ARBA00016427"/>
    </source>
</evidence>
<evidence type="ECO:0000256" key="5">
    <source>
        <dbReference type="SAM" id="MobiDB-lite"/>
    </source>
</evidence>
<dbReference type="SUPFAM" id="SSF48371">
    <property type="entry name" value="ARM repeat"/>
    <property type="match status" value="2"/>
</dbReference>
<accession>A0AAJ8LXD3</accession>